<dbReference type="InterPro" id="IPR036097">
    <property type="entry name" value="HisK_dim/P_sf"/>
</dbReference>
<feature type="domain" description="PAS" evidence="7">
    <location>
        <begin position="152"/>
        <end position="197"/>
    </location>
</feature>
<evidence type="ECO:0000259" key="8">
    <source>
        <dbReference type="PROSITE" id="PS50113"/>
    </source>
</evidence>
<dbReference type="OrthoDB" id="344048at2"/>
<evidence type="ECO:0000256" key="2">
    <source>
        <dbReference type="ARBA" id="ARBA00012438"/>
    </source>
</evidence>
<dbReference type="Pfam" id="PF13426">
    <property type="entry name" value="PAS_9"/>
    <property type="match status" value="1"/>
</dbReference>
<comment type="catalytic activity">
    <reaction evidence="1">
        <text>ATP + protein L-histidine = ADP + protein N-phospho-L-histidine.</text>
        <dbReference type="EC" id="2.7.13.3"/>
    </reaction>
</comment>
<feature type="domain" description="PAC" evidence="8">
    <location>
        <begin position="226"/>
        <end position="278"/>
    </location>
</feature>
<dbReference type="EMBL" id="RQHU01000005">
    <property type="protein sequence ID" value="TGN15960.1"/>
    <property type="molecule type" value="Genomic_DNA"/>
</dbReference>
<dbReference type="PRINTS" id="PR00344">
    <property type="entry name" value="BCTRLSENSOR"/>
</dbReference>
<dbReference type="InterPro" id="IPR036890">
    <property type="entry name" value="HATPase_C_sf"/>
</dbReference>
<dbReference type="SUPFAM" id="SSF55874">
    <property type="entry name" value="ATPase domain of HSP90 chaperone/DNA topoisomerase II/histidine kinase"/>
    <property type="match status" value="1"/>
</dbReference>
<dbReference type="InterPro" id="IPR004358">
    <property type="entry name" value="Sig_transdc_His_kin-like_C"/>
</dbReference>
<feature type="domain" description="Histidine kinase" evidence="6">
    <location>
        <begin position="303"/>
        <end position="516"/>
    </location>
</feature>
<evidence type="ECO:0000259" key="7">
    <source>
        <dbReference type="PROSITE" id="PS50112"/>
    </source>
</evidence>
<evidence type="ECO:0000259" key="6">
    <source>
        <dbReference type="PROSITE" id="PS50109"/>
    </source>
</evidence>
<dbReference type="Pfam" id="PF08447">
    <property type="entry name" value="PAS_3"/>
    <property type="match status" value="1"/>
</dbReference>
<dbReference type="InterPro" id="IPR003594">
    <property type="entry name" value="HATPase_dom"/>
</dbReference>
<keyword evidence="10" id="KW-1185">Reference proteome</keyword>
<dbReference type="InterPro" id="IPR013655">
    <property type="entry name" value="PAS_fold_3"/>
</dbReference>
<proteinExistence type="predicted"/>
<dbReference type="NCBIfam" id="TIGR00229">
    <property type="entry name" value="sensory_box"/>
    <property type="match status" value="2"/>
</dbReference>
<dbReference type="InterPro" id="IPR005467">
    <property type="entry name" value="His_kinase_dom"/>
</dbReference>
<dbReference type="SMART" id="SM00387">
    <property type="entry name" value="HATPase_c"/>
    <property type="match status" value="1"/>
</dbReference>
<dbReference type="Proteomes" id="UP000297649">
    <property type="component" value="Unassembled WGS sequence"/>
</dbReference>
<keyword evidence="3" id="KW-0597">Phosphoprotein</keyword>
<accession>A0A6H3NZL1</accession>
<evidence type="ECO:0000313" key="10">
    <source>
        <dbReference type="Proteomes" id="UP000297649"/>
    </source>
</evidence>
<dbReference type="SUPFAM" id="SSF47384">
    <property type="entry name" value="Homodimeric domain of signal transducing histidine kinase"/>
    <property type="match status" value="1"/>
</dbReference>
<keyword evidence="5" id="KW-0418">Kinase</keyword>
<dbReference type="PROSITE" id="PS50113">
    <property type="entry name" value="PAC"/>
    <property type="match status" value="1"/>
</dbReference>
<dbReference type="PANTHER" id="PTHR43304:SF1">
    <property type="entry name" value="PAC DOMAIN-CONTAINING PROTEIN"/>
    <property type="match status" value="1"/>
</dbReference>
<dbReference type="PROSITE" id="PS50112">
    <property type="entry name" value="PAS"/>
    <property type="match status" value="2"/>
</dbReference>
<dbReference type="PANTHER" id="PTHR43304">
    <property type="entry name" value="PHYTOCHROME-LIKE PROTEIN CPH1"/>
    <property type="match status" value="1"/>
</dbReference>
<dbReference type="SUPFAM" id="SSF55785">
    <property type="entry name" value="PYP-like sensor domain (PAS domain)"/>
    <property type="match status" value="2"/>
</dbReference>
<dbReference type="InterPro" id="IPR001610">
    <property type="entry name" value="PAC"/>
</dbReference>
<dbReference type="CDD" id="cd00130">
    <property type="entry name" value="PAS"/>
    <property type="match status" value="2"/>
</dbReference>
<dbReference type="Gene3D" id="3.30.450.20">
    <property type="entry name" value="PAS domain"/>
    <property type="match status" value="2"/>
</dbReference>
<gene>
    <name evidence="9" type="ORF">EHR08_06695</name>
</gene>
<dbReference type="PROSITE" id="PS50109">
    <property type="entry name" value="HIS_KIN"/>
    <property type="match status" value="1"/>
</dbReference>
<dbReference type="InterPro" id="IPR000700">
    <property type="entry name" value="PAS-assoc_C"/>
</dbReference>
<dbReference type="InterPro" id="IPR035965">
    <property type="entry name" value="PAS-like_dom_sf"/>
</dbReference>
<dbReference type="Gene3D" id="3.30.565.10">
    <property type="entry name" value="Histidine kinase-like ATPase, C-terminal domain"/>
    <property type="match status" value="1"/>
</dbReference>
<reference evidence="9" key="1">
    <citation type="journal article" date="2019" name="PLoS Negl. Trop. Dis.">
        <title>Revisiting the worldwide diversity of Leptospira species in the environment.</title>
        <authorList>
            <person name="Vincent A.T."/>
            <person name="Schiettekatte O."/>
            <person name="Bourhy P."/>
            <person name="Veyrier F.J."/>
            <person name="Picardeau M."/>
        </authorList>
    </citation>
    <scope>NUCLEOTIDE SEQUENCE [LARGE SCALE GENOMIC DNA]</scope>
    <source>
        <strain evidence="9">201601109</strain>
    </source>
</reference>
<dbReference type="InterPro" id="IPR000014">
    <property type="entry name" value="PAS"/>
</dbReference>
<organism evidence="9 10">
    <name type="scientific">Leptospira bandrabouensis</name>
    <dbReference type="NCBI Taxonomy" id="2484903"/>
    <lineage>
        <taxon>Bacteria</taxon>
        <taxon>Pseudomonadati</taxon>
        <taxon>Spirochaetota</taxon>
        <taxon>Spirochaetia</taxon>
        <taxon>Leptospirales</taxon>
        <taxon>Leptospiraceae</taxon>
        <taxon>Leptospira</taxon>
    </lineage>
</organism>
<dbReference type="EC" id="2.7.13.3" evidence="2"/>
<protein>
    <recommendedName>
        <fullName evidence="2">histidine kinase</fullName>
        <ecNumber evidence="2">2.7.13.3</ecNumber>
    </recommendedName>
</protein>
<keyword evidence="4" id="KW-0808">Transferase</keyword>
<feature type="domain" description="PAS" evidence="7">
    <location>
        <begin position="44"/>
        <end position="96"/>
    </location>
</feature>
<dbReference type="AlphaFoldDB" id="A0A6H3NZL1"/>
<dbReference type="Pfam" id="PF02518">
    <property type="entry name" value="HATPase_c"/>
    <property type="match status" value="1"/>
</dbReference>
<dbReference type="SMART" id="SM00086">
    <property type="entry name" value="PAC"/>
    <property type="match status" value="2"/>
</dbReference>
<evidence type="ECO:0000256" key="1">
    <source>
        <dbReference type="ARBA" id="ARBA00000085"/>
    </source>
</evidence>
<evidence type="ECO:0000313" key="9">
    <source>
        <dbReference type="EMBL" id="TGN15960.1"/>
    </source>
</evidence>
<evidence type="ECO:0000256" key="4">
    <source>
        <dbReference type="ARBA" id="ARBA00022679"/>
    </source>
</evidence>
<dbReference type="SMART" id="SM00091">
    <property type="entry name" value="PAS"/>
    <property type="match status" value="2"/>
</dbReference>
<dbReference type="InterPro" id="IPR052162">
    <property type="entry name" value="Sensor_kinase/Photoreceptor"/>
</dbReference>
<dbReference type="GO" id="GO:0000155">
    <property type="term" value="F:phosphorelay sensor kinase activity"/>
    <property type="evidence" value="ECO:0007669"/>
    <property type="project" value="InterPro"/>
</dbReference>
<name>A0A6H3NZL1_9LEPT</name>
<sequence>MPVRVYNSDRQSKGSEKNFPVGLPDSEILHLVTSISRELVCLHESDGTYLYVSPNSEKIIGYKPEELIGKNPYDYFHPDEKRLIQERSHQPLLRGDENIHTTFRFLHKNGNYIWLQSDNRLTIHPTTGKKYLHTSSRDISEKIDTEANLALSERRFHTLFHDSPIGLVQTGKHGYIDEVNDAFANFLGYQSFEIIGKHFSEISADEELEENLKYRDEVQKGIIDNYSIEKQYLHKSGKKVWAYITVTVLRDEMGHPIHYLAQIVDINERKKTEKLLLENNDQLRAITNSLLTQNKQLQAYNQIISHHLRAPVSNLRSLLDLMKMTDNLEEIREFENHLESVTENLETVLSELISTLRIQNPDNYKPEPVKISQSFLNVTELLKGELKDKDVEIQADFSGGDTIYFSKEYLDTIFLHLLNNSIRYSHPDRKLRISVESFSIGTQTAISFSDNGTGIDLERYGDQIFQLKKTFHRHISGKGLGLFLIKYKIESIGGKIEVRSKPGEGATFLMYFPDGRETL</sequence>
<comment type="caution">
    <text evidence="9">The sequence shown here is derived from an EMBL/GenBank/DDBJ whole genome shotgun (WGS) entry which is preliminary data.</text>
</comment>
<evidence type="ECO:0000256" key="5">
    <source>
        <dbReference type="ARBA" id="ARBA00022777"/>
    </source>
</evidence>
<evidence type="ECO:0000256" key="3">
    <source>
        <dbReference type="ARBA" id="ARBA00022553"/>
    </source>
</evidence>